<dbReference type="InterPro" id="IPR050832">
    <property type="entry name" value="Bact_Acetyltransf"/>
</dbReference>
<evidence type="ECO:0000259" key="3">
    <source>
        <dbReference type="PROSITE" id="PS51186"/>
    </source>
</evidence>
<dbReference type="InterPro" id="IPR016181">
    <property type="entry name" value="Acyl_CoA_acyltransferase"/>
</dbReference>
<keyword evidence="1 4" id="KW-0808">Transferase</keyword>
<keyword evidence="2 4" id="KW-0012">Acyltransferase</keyword>
<dbReference type="GO" id="GO:0016746">
    <property type="term" value="F:acyltransferase activity"/>
    <property type="evidence" value="ECO:0007669"/>
    <property type="project" value="UniProtKB-KW"/>
</dbReference>
<evidence type="ECO:0000256" key="1">
    <source>
        <dbReference type="ARBA" id="ARBA00022679"/>
    </source>
</evidence>
<evidence type="ECO:0000256" key="2">
    <source>
        <dbReference type="ARBA" id="ARBA00023315"/>
    </source>
</evidence>
<dbReference type="RefSeq" id="WP_232416401.1">
    <property type="nucleotide sequence ID" value="NZ_CP101990.1"/>
</dbReference>
<organism evidence="4 5">
    <name type="scientific">Aeromicrobium duanguangcaii</name>
    <dbReference type="NCBI Taxonomy" id="2968086"/>
    <lineage>
        <taxon>Bacteria</taxon>
        <taxon>Bacillati</taxon>
        <taxon>Actinomycetota</taxon>
        <taxon>Actinomycetes</taxon>
        <taxon>Propionibacteriales</taxon>
        <taxon>Nocardioidaceae</taxon>
        <taxon>Aeromicrobium</taxon>
    </lineage>
</organism>
<proteinExistence type="predicted"/>
<dbReference type="Pfam" id="PF13671">
    <property type="entry name" value="AAA_33"/>
    <property type="match status" value="1"/>
</dbReference>
<reference evidence="4 5" key="1">
    <citation type="submission" date="2022-07" db="EMBL/GenBank/DDBJ databases">
        <title>Novel species in genus Aeromicrobium.</title>
        <authorList>
            <person name="Ye L."/>
        </authorList>
    </citation>
    <scope>NUCLEOTIDE SEQUENCE [LARGE SCALE GENOMIC DNA]</scope>
    <source>
        <strain evidence="5">zg-Y50</strain>
    </source>
</reference>
<dbReference type="InterPro" id="IPR027417">
    <property type="entry name" value="P-loop_NTPase"/>
</dbReference>
<keyword evidence="5" id="KW-1185">Reference proteome</keyword>
<dbReference type="EMBL" id="CP101990">
    <property type="protein sequence ID" value="UUI67183.1"/>
    <property type="molecule type" value="Genomic_DNA"/>
</dbReference>
<evidence type="ECO:0000313" key="4">
    <source>
        <dbReference type="EMBL" id="UUI67183.1"/>
    </source>
</evidence>
<dbReference type="CDD" id="cd04301">
    <property type="entry name" value="NAT_SF"/>
    <property type="match status" value="1"/>
</dbReference>
<dbReference type="InterPro" id="IPR000182">
    <property type="entry name" value="GNAT_dom"/>
</dbReference>
<name>A0ABY5KAV5_9ACTN</name>
<dbReference type="SUPFAM" id="SSF52540">
    <property type="entry name" value="P-loop containing nucleoside triphosphate hydrolases"/>
    <property type="match status" value="1"/>
</dbReference>
<protein>
    <submittedName>
        <fullName evidence="4">GNAT family N-acetyltransferase</fullName>
        <ecNumber evidence="4">2.3.1.-</ecNumber>
    </submittedName>
</protein>
<feature type="domain" description="N-acetyltransferase" evidence="3">
    <location>
        <begin position="155"/>
        <end position="294"/>
    </location>
</feature>
<dbReference type="Gene3D" id="3.40.630.30">
    <property type="match status" value="1"/>
</dbReference>
<dbReference type="SUPFAM" id="SSF55729">
    <property type="entry name" value="Acyl-CoA N-acyltransferases (Nat)"/>
    <property type="match status" value="1"/>
</dbReference>
<dbReference type="Gene3D" id="3.40.50.300">
    <property type="entry name" value="P-loop containing nucleotide triphosphate hydrolases"/>
    <property type="match status" value="1"/>
</dbReference>
<sequence length="294" mass="32178">MAVVLMCGATGAGKSTYARNLEAAGWLRLSFDVETWRHGFRSPDVPQDVLVEIEQDLREQLVEAVIEGEDVVVDFSFSTRALRDAYRALAAEIGVLAETVFLPVDRGTALARVRTRTGSGPDDLQLSDEQVVAHVDGFEVPTFAEHPLRVRDGDLELRHAVVADIEILLAFWAISAENAARPADEARPVAQLLARDPAAIIVAEQAGEIVGCVVACWDGWRANLYRLAVHPQQRGRGVGSRLLDQAERRLAALGATRMCAMVLDENDPGVALWRSAGYAPQGEWSRWVKPVVLH</sequence>
<gene>
    <name evidence="4" type="ORF">NP095_08145</name>
</gene>
<accession>A0ABY5KAV5</accession>
<dbReference type="PANTHER" id="PTHR43877">
    <property type="entry name" value="AMINOALKYLPHOSPHONATE N-ACETYLTRANSFERASE-RELATED-RELATED"/>
    <property type="match status" value="1"/>
</dbReference>
<evidence type="ECO:0000313" key="5">
    <source>
        <dbReference type="Proteomes" id="UP001315860"/>
    </source>
</evidence>
<dbReference type="EC" id="2.3.1.-" evidence="4"/>
<dbReference type="Proteomes" id="UP001315860">
    <property type="component" value="Chromosome"/>
</dbReference>
<dbReference type="Pfam" id="PF00583">
    <property type="entry name" value="Acetyltransf_1"/>
    <property type="match status" value="1"/>
</dbReference>
<dbReference type="PROSITE" id="PS51186">
    <property type="entry name" value="GNAT"/>
    <property type="match status" value="1"/>
</dbReference>